<evidence type="ECO:0000313" key="1">
    <source>
        <dbReference type="EMBL" id="CAB4126127.1"/>
    </source>
</evidence>
<organism evidence="2">
    <name type="scientific">uncultured Caudovirales phage</name>
    <dbReference type="NCBI Taxonomy" id="2100421"/>
    <lineage>
        <taxon>Viruses</taxon>
        <taxon>Duplodnaviria</taxon>
        <taxon>Heunggongvirae</taxon>
        <taxon>Uroviricota</taxon>
        <taxon>Caudoviricetes</taxon>
        <taxon>Peduoviridae</taxon>
        <taxon>Maltschvirus</taxon>
        <taxon>Maltschvirus maltsch</taxon>
    </lineage>
</organism>
<gene>
    <name evidence="2" type="ORF">UFOVP170_12</name>
    <name evidence="1" type="ORF">UFOVP73_52</name>
</gene>
<sequence length="104" mass="10404">MANTFEGAVLTVTKTGASVTTSAASAGAAIPFCSSGEYPRYIRAAASAPAYFRIGPGAQTALATDLQVQPGDAVILSVPSGCTHFAALQVNAAGTVQVSPLENM</sequence>
<accession>A0A6J7WI55</accession>
<evidence type="ECO:0000313" key="2">
    <source>
        <dbReference type="EMBL" id="CAB5194624.1"/>
    </source>
</evidence>
<name>A0A6J7WI55_9CAUD</name>
<proteinExistence type="predicted"/>
<reference evidence="2" key="1">
    <citation type="submission" date="2020-05" db="EMBL/GenBank/DDBJ databases">
        <authorList>
            <person name="Chiriac C."/>
            <person name="Salcher M."/>
            <person name="Ghai R."/>
            <person name="Kavagutti S V."/>
        </authorList>
    </citation>
    <scope>NUCLEOTIDE SEQUENCE</scope>
</reference>
<dbReference type="EMBL" id="LR798218">
    <property type="protein sequence ID" value="CAB5194624.1"/>
    <property type="molecule type" value="Genomic_DNA"/>
</dbReference>
<dbReference type="EMBL" id="LR796192">
    <property type="protein sequence ID" value="CAB4126127.1"/>
    <property type="molecule type" value="Genomic_DNA"/>
</dbReference>
<protein>
    <submittedName>
        <fullName evidence="2">Uncharacterized protein</fullName>
    </submittedName>
</protein>